<evidence type="ECO:0000313" key="2">
    <source>
        <dbReference type="EMBL" id="SOQ45608.1"/>
    </source>
</evidence>
<name>A0A2H1VXS0_SPOFR</name>
<dbReference type="EMBL" id="ODYU01005080">
    <property type="protein sequence ID" value="SOQ45608.1"/>
    <property type="molecule type" value="Genomic_DNA"/>
</dbReference>
<proteinExistence type="predicted"/>
<gene>
    <name evidence="2" type="ORF">SFRICE_024386</name>
</gene>
<evidence type="ECO:0000256" key="1">
    <source>
        <dbReference type="SAM" id="MobiDB-lite"/>
    </source>
</evidence>
<protein>
    <submittedName>
        <fullName evidence="2">SFRICE_024386</fullName>
    </submittedName>
</protein>
<organism evidence="2">
    <name type="scientific">Spodoptera frugiperda</name>
    <name type="common">Fall armyworm</name>
    <dbReference type="NCBI Taxonomy" id="7108"/>
    <lineage>
        <taxon>Eukaryota</taxon>
        <taxon>Metazoa</taxon>
        <taxon>Ecdysozoa</taxon>
        <taxon>Arthropoda</taxon>
        <taxon>Hexapoda</taxon>
        <taxon>Insecta</taxon>
        <taxon>Pterygota</taxon>
        <taxon>Neoptera</taxon>
        <taxon>Endopterygota</taxon>
        <taxon>Lepidoptera</taxon>
        <taxon>Glossata</taxon>
        <taxon>Ditrysia</taxon>
        <taxon>Noctuoidea</taxon>
        <taxon>Noctuidae</taxon>
        <taxon>Amphipyrinae</taxon>
        <taxon>Spodoptera</taxon>
    </lineage>
</organism>
<dbReference type="AlphaFoldDB" id="A0A2H1VXS0"/>
<accession>A0A2H1VXS0</accession>
<feature type="compositionally biased region" description="Basic and acidic residues" evidence="1">
    <location>
        <begin position="72"/>
        <end position="85"/>
    </location>
</feature>
<feature type="region of interest" description="Disordered" evidence="1">
    <location>
        <begin position="72"/>
        <end position="93"/>
    </location>
</feature>
<sequence>MKKPHVYVTELLLNNWTDFDEIFCVCSTGSENGLDSQFCPLDDASKRKLDLETGMRFNVLRTVRLQTYTCTRRPDPKQHTVDHSKSYSVRESNPLHFARQPVAKPPHQPMNSIRAIKNVQPKSNDRQICRKRMEKINKIDRLAV</sequence>
<reference evidence="2" key="1">
    <citation type="submission" date="2016-07" db="EMBL/GenBank/DDBJ databases">
        <authorList>
            <person name="Bretaudeau A."/>
        </authorList>
    </citation>
    <scope>NUCLEOTIDE SEQUENCE</scope>
    <source>
        <strain evidence="2">Rice</strain>
        <tissue evidence="2">Whole body</tissue>
    </source>
</reference>